<dbReference type="InterPro" id="IPR016181">
    <property type="entry name" value="Acyl_CoA_acyltransferase"/>
</dbReference>
<dbReference type="Proteomes" id="UP000016662">
    <property type="component" value="Unassembled WGS sequence"/>
</dbReference>
<accession>U2K122</accession>
<proteinExistence type="predicted"/>
<dbReference type="STRING" id="411473.RUMCAL_02496"/>
<protein>
    <submittedName>
        <fullName evidence="1">Uncharacterized protein</fullName>
    </submittedName>
</protein>
<evidence type="ECO:0000313" key="2">
    <source>
        <dbReference type="Proteomes" id="UP000016662"/>
    </source>
</evidence>
<keyword evidence="2" id="KW-1185">Reference proteome</keyword>
<dbReference type="SUPFAM" id="SSF55729">
    <property type="entry name" value="Acyl-CoA N-acyltransferases (Nat)"/>
    <property type="match status" value="1"/>
</dbReference>
<dbReference type="GeneID" id="93693903"/>
<dbReference type="OrthoDB" id="9794197at2"/>
<dbReference type="RefSeq" id="WP_021680663.1">
    <property type="nucleotide sequence ID" value="NZ_KI260296.1"/>
</dbReference>
<gene>
    <name evidence="1" type="ORF">RUMCAL_02496</name>
</gene>
<organism evidence="1 2">
    <name type="scientific">Ruminococcus callidus ATCC 27760</name>
    <dbReference type="NCBI Taxonomy" id="411473"/>
    <lineage>
        <taxon>Bacteria</taxon>
        <taxon>Bacillati</taxon>
        <taxon>Bacillota</taxon>
        <taxon>Clostridia</taxon>
        <taxon>Eubacteriales</taxon>
        <taxon>Oscillospiraceae</taxon>
        <taxon>Ruminococcus</taxon>
    </lineage>
</organism>
<comment type="caution">
    <text evidence="1">The sequence shown here is derived from an EMBL/GenBank/DDBJ whole genome shotgun (WGS) entry which is preliminary data.</text>
</comment>
<dbReference type="Gene3D" id="3.40.630.30">
    <property type="match status" value="1"/>
</dbReference>
<evidence type="ECO:0000313" key="1">
    <source>
        <dbReference type="EMBL" id="ERJ92216.1"/>
    </source>
</evidence>
<dbReference type="AlphaFoldDB" id="U2K122"/>
<name>U2K122_9FIRM</name>
<reference evidence="1 2" key="1">
    <citation type="submission" date="2013-07" db="EMBL/GenBank/DDBJ databases">
        <authorList>
            <person name="Weinstock G."/>
            <person name="Sodergren E."/>
            <person name="Wylie T."/>
            <person name="Fulton L."/>
            <person name="Fulton R."/>
            <person name="Fronick C."/>
            <person name="O'Laughlin M."/>
            <person name="Godfrey J."/>
            <person name="Miner T."/>
            <person name="Herter B."/>
            <person name="Appelbaum E."/>
            <person name="Cordes M."/>
            <person name="Lek S."/>
            <person name="Wollam A."/>
            <person name="Pepin K.H."/>
            <person name="Palsikar V.B."/>
            <person name="Mitreva M."/>
            <person name="Wilson R.K."/>
        </authorList>
    </citation>
    <scope>NUCLEOTIDE SEQUENCE [LARGE SCALE GENOMIC DNA]</scope>
    <source>
        <strain evidence="1 2">ATCC 27760</strain>
    </source>
</reference>
<dbReference type="EMBL" id="AWVF01000297">
    <property type="protein sequence ID" value="ERJ92216.1"/>
    <property type="molecule type" value="Genomic_DNA"/>
</dbReference>
<dbReference type="HOGENOM" id="CLU_3103453_0_0_9"/>
<sequence length="51" mass="5984">MEEQYETLQDSDSADSPRGIAFYERNGFRLTGEKRIEDEVISLLKMERVTE</sequence>
<dbReference type="PATRIC" id="fig|411473.3.peg.2087"/>